<feature type="transmembrane region" description="Helical" evidence="5">
    <location>
        <begin position="101"/>
        <end position="121"/>
    </location>
</feature>
<dbReference type="InterPro" id="IPR006977">
    <property type="entry name" value="Yip1_dom"/>
</dbReference>
<dbReference type="GO" id="GO:0016020">
    <property type="term" value="C:membrane"/>
    <property type="evidence" value="ECO:0007669"/>
    <property type="project" value="UniProtKB-SubCell"/>
</dbReference>
<evidence type="ECO:0000256" key="4">
    <source>
        <dbReference type="ARBA" id="ARBA00023136"/>
    </source>
</evidence>
<keyword evidence="4 5" id="KW-0472">Membrane</keyword>
<evidence type="ECO:0000259" key="6">
    <source>
        <dbReference type="Pfam" id="PF04893"/>
    </source>
</evidence>
<dbReference type="Proteomes" id="UP000095200">
    <property type="component" value="Unassembled WGS sequence"/>
</dbReference>
<sequence>MEHQGVGNTSPKQTYFQTIVALITSPRLFFAQLPQDTGYKNALIFLAISGLFWASLRYVYFSDHSLFQAFTLGINAMGMPFVLAGFTFMIMGLFFGRLASYRHVAIIYAYATGVTMMVSWLPTTEIFTEPWRFILVAVGLVKWCSFSWMQAITSIVLGVIILLVMLASMSPVLMYLRQFLV</sequence>
<evidence type="ECO:0000256" key="5">
    <source>
        <dbReference type="SAM" id="Phobius"/>
    </source>
</evidence>
<feature type="transmembrane region" description="Helical" evidence="5">
    <location>
        <begin position="42"/>
        <end position="60"/>
    </location>
</feature>
<reference evidence="8" key="1">
    <citation type="submission" date="2016-06" db="EMBL/GenBank/DDBJ databases">
        <title>Draft genome sequence of Desulfoplanes formicivorans strain Pf12B.</title>
        <authorList>
            <person name="Watanabe M."/>
            <person name="Kojima H."/>
            <person name="Fukui M."/>
        </authorList>
    </citation>
    <scope>NUCLEOTIDE SEQUENCE [LARGE SCALE GENOMIC DNA]</scope>
    <source>
        <strain evidence="8">Pf12B</strain>
    </source>
</reference>
<dbReference type="STRING" id="1592317.DPF_1962"/>
<dbReference type="EMBL" id="BDFE01000017">
    <property type="protein sequence ID" value="GAU09240.1"/>
    <property type="molecule type" value="Genomic_DNA"/>
</dbReference>
<gene>
    <name evidence="7" type="ORF">DPF_1962</name>
</gene>
<keyword evidence="3 5" id="KW-1133">Transmembrane helix</keyword>
<dbReference type="AlphaFoldDB" id="A0A194AJ27"/>
<dbReference type="Pfam" id="PF04893">
    <property type="entry name" value="Yip1"/>
    <property type="match status" value="1"/>
</dbReference>
<comment type="subcellular location">
    <subcellularLocation>
        <location evidence="1">Membrane</location>
        <topology evidence="1">Multi-pass membrane protein</topology>
    </subcellularLocation>
</comment>
<keyword evidence="8" id="KW-1185">Reference proteome</keyword>
<feature type="transmembrane region" description="Helical" evidence="5">
    <location>
        <begin position="155"/>
        <end position="176"/>
    </location>
</feature>
<keyword evidence="2 5" id="KW-0812">Transmembrane</keyword>
<accession>A0A194AJ27</accession>
<proteinExistence type="predicted"/>
<name>A0A194AJ27_9BACT</name>
<organism evidence="7 8">
    <name type="scientific">Desulfoplanes formicivorans</name>
    <dbReference type="NCBI Taxonomy" id="1592317"/>
    <lineage>
        <taxon>Bacteria</taxon>
        <taxon>Pseudomonadati</taxon>
        <taxon>Thermodesulfobacteriota</taxon>
        <taxon>Desulfovibrionia</taxon>
        <taxon>Desulfovibrionales</taxon>
        <taxon>Desulfoplanaceae</taxon>
        <taxon>Desulfoplanes</taxon>
    </lineage>
</organism>
<evidence type="ECO:0000313" key="7">
    <source>
        <dbReference type="EMBL" id="GAU09240.1"/>
    </source>
</evidence>
<evidence type="ECO:0000256" key="1">
    <source>
        <dbReference type="ARBA" id="ARBA00004141"/>
    </source>
</evidence>
<feature type="transmembrane region" description="Helical" evidence="5">
    <location>
        <begin position="72"/>
        <end position="95"/>
    </location>
</feature>
<comment type="caution">
    <text evidence="7">The sequence shown here is derived from an EMBL/GenBank/DDBJ whole genome shotgun (WGS) entry which is preliminary data.</text>
</comment>
<feature type="domain" description="Yip1" evidence="6">
    <location>
        <begin position="21"/>
        <end position="167"/>
    </location>
</feature>
<evidence type="ECO:0000256" key="2">
    <source>
        <dbReference type="ARBA" id="ARBA00022692"/>
    </source>
</evidence>
<evidence type="ECO:0000313" key="8">
    <source>
        <dbReference type="Proteomes" id="UP000095200"/>
    </source>
</evidence>
<evidence type="ECO:0000256" key="3">
    <source>
        <dbReference type="ARBA" id="ARBA00022989"/>
    </source>
</evidence>
<protein>
    <recommendedName>
        <fullName evidence="6">Yip1 domain-containing protein</fullName>
    </recommendedName>
</protein>